<evidence type="ECO:0008006" key="4">
    <source>
        <dbReference type="Google" id="ProtNLM"/>
    </source>
</evidence>
<organism evidence="2 3">
    <name type="scientific">Musa balbisiana</name>
    <name type="common">Banana</name>
    <dbReference type="NCBI Taxonomy" id="52838"/>
    <lineage>
        <taxon>Eukaryota</taxon>
        <taxon>Viridiplantae</taxon>
        <taxon>Streptophyta</taxon>
        <taxon>Embryophyta</taxon>
        <taxon>Tracheophyta</taxon>
        <taxon>Spermatophyta</taxon>
        <taxon>Magnoliopsida</taxon>
        <taxon>Liliopsida</taxon>
        <taxon>Zingiberales</taxon>
        <taxon>Musaceae</taxon>
        <taxon>Musa</taxon>
    </lineage>
</organism>
<evidence type="ECO:0000256" key="1">
    <source>
        <dbReference type="SAM" id="MobiDB-lite"/>
    </source>
</evidence>
<comment type="caution">
    <text evidence="2">The sequence shown here is derived from an EMBL/GenBank/DDBJ whole genome shotgun (WGS) entry which is preliminary data.</text>
</comment>
<feature type="region of interest" description="Disordered" evidence="1">
    <location>
        <begin position="103"/>
        <end position="122"/>
    </location>
</feature>
<name>A0A4S8JIN1_MUSBA</name>
<feature type="region of interest" description="Disordered" evidence="1">
    <location>
        <begin position="187"/>
        <end position="212"/>
    </location>
</feature>
<feature type="region of interest" description="Disordered" evidence="1">
    <location>
        <begin position="239"/>
        <end position="274"/>
    </location>
</feature>
<gene>
    <name evidence="2" type="ORF">C4D60_Mb07t18170</name>
</gene>
<dbReference type="AlphaFoldDB" id="A0A4S8JIN1"/>
<reference evidence="2 3" key="1">
    <citation type="journal article" date="2019" name="Nat. Plants">
        <title>Genome sequencing of Musa balbisiana reveals subgenome evolution and function divergence in polyploid bananas.</title>
        <authorList>
            <person name="Yao X."/>
        </authorList>
    </citation>
    <scope>NUCLEOTIDE SEQUENCE [LARGE SCALE GENOMIC DNA]</scope>
    <source>
        <strain evidence="3">cv. DH-PKW</strain>
        <tissue evidence="2">Leaves</tissue>
    </source>
</reference>
<protein>
    <recommendedName>
        <fullName evidence="4">S1 motif domain-containing protein</fullName>
    </recommendedName>
</protein>
<proteinExistence type="predicted"/>
<accession>A0A4S8JIN1</accession>
<dbReference type="EMBL" id="PYDT01000005">
    <property type="protein sequence ID" value="THU60952.1"/>
    <property type="molecule type" value="Genomic_DNA"/>
</dbReference>
<dbReference type="STRING" id="52838.A0A4S8JIN1"/>
<evidence type="ECO:0000313" key="2">
    <source>
        <dbReference type="EMBL" id="THU60952.1"/>
    </source>
</evidence>
<evidence type="ECO:0000313" key="3">
    <source>
        <dbReference type="Proteomes" id="UP000317650"/>
    </source>
</evidence>
<keyword evidence="3" id="KW-1185">Reference proteome</keyword>
<dbReference type="Proteomes" id="UP000317650">
    <property type="component" value="Chromosome 7"/>
</dbReference>
<sequence>MGRSLGWGNDAEKSDAHSISWSNRSSITIADDVTRNDNGEAIDKLDVQGGVKRGAVGASVLLAFRSRGLPLRSPPAFPFTNLLNPDLKSSDSLPFLLLRGARGGGGGAGERGPEEAGGPIPGLQGVHGTGVLHWLRRQGPGRVHHRARPRSETVVEFDAKLKVNGAQMPDYFVRALLTIIHAILPPRSKASKPPPYDPRSQSKKKASARIANPKDVVKRDQEVYVKVISVSGQKLSLSTRDVDQKTGNDLLPMKKSSEDGAPYRVNPASGDGGGTRSSIIRKLVALLAPLAFVVPPTHHLLMRKRGHRRIRGAYRVSIKLKLRAGVVGHGRRNRSIHGLRDDARNRWWSRKPLHH</sequence>
<dbReference type="InterPro" id="IPR012340">
    <property type="entry name" value="NA-bd_OB-fold"/>
</dbReference>
<dbReference type="Gene3D" id="2.40.50.140">
    <property type="entry name" value="Nucleic acid-binding proteins"/>
    <property type="match status" value="1"/>
</dbReference>